<dbReference type="InterPro" id="IPR044741">
    <property type="entry name" value="NsLTP-like"/>
</dbReference>
<feature type="domain" description="Bifunctional inhibitor/plant lipid transfer protein/seed storage helical" evidence="1">
    <location>
        <begin position="32"/>
        <end position="107"/>
    </location>
</feature>
<dbReference type="EMBL" id="CM000784">
    <property type="protein sequence ID" value="AQK99894.1"/>
    <property type="molecule type" value="Genomic_DNA"/>
</dbReference>
<dbReference type="eggNOG" id="ENOG502S7IJ">
    <property type="taxonomic scope" value="Eukaryota"/>
</dbReference>
<dbReference type="SUPFAM" id="SSF47699">
    <property type="entry name" value="Bifunctional inhibitor/lipid-transfer protein/seed storage 2S albumin"/>
    <property type="match status" value="2"/>
</dbReference>
<dbReference type="OMA" id="PIPECCK"/>
<dbReference type="InterPro" id="IPR016140">
    <property type="entry name" value="Bifunc_inhib/LTP/seed_store"/>
</dbReference>
<evidence type="ECO:0000313" key="2">
    <source>
        <dbReference type="EMBL" id="AQK99894.1"/>
    </source>
</evidence>
<gene>
    <name evidence="2" type="ORF">ZEAMMB73_Zm00001d012572</name>
</gene>
<dbReference type="InterPro" id="IPR036312">
    <property type="entry name" value="Bifun_inhib/LTP/seed_sf"/>
</dbReference>
<name>A0A1D6G9W0_MAIZE</name>
<dbReference type="AlphaFoldDB" id="A0A1D6G9W0"/>
<dbReference type="Gene3D" id="1.10.110.10">
    <property type="entry name" value="Plant lipid-transfer and hydrophobic proteins"/>
    <property type="match status" value="2"/>
</dbReference>
<reference evidence="2" key="1">
    <citation type="submission" date="2015-12" db="EMBL/GenBank/DDBJ databases">
        <title>Update maize B73 reference genome by single molecule sequencing technologies.</title>
        <authorList>
            <consortium name="Maize Genome Sequencing Project"/>
            <person name="Ware D."/>
        </authorList>
    </citation>
    <scope>NUCLEOTIDE SEQUENCE</scope>
    <source>
        <tissue evidence="2">Seedling</tissue>
    </source>
</reference>
<dbReference type="InParanoid" id="A0A1D6G9W0"/>
<dbReference type="SMART" id="SM00499">
    <property type="entry name" value="AAI"/>
    <property type="match status" value="2"/>
</dbReference>
<dbReference type="PANTHER" id="PTHR33286:SF1">
    <property type="entry name" value="OS01G0800600 PROTEIN"/>
    <property type="match status" value="1"/>
</dbReference>
<dbReference type="Pfam" id="PF14368">
    <property type="entry name" value="LTP_2"/>
    <property type="match status" value="2"/>
</dbReference>
<feature type="domain" description="Bifunctional inhibitor/plant lipid transfer protein/seed storage helical" evidence="1">
    <location>
        <begin position="132"/>
        <end position="196"/>
    </location>
</feature>
<dbReference type="FunCoup" id="A0A1D6G9W0">
    <property type="interactions" value="2306"/>
</dbReference>
<dbReference type="PaxDb" id="4577-GRMZM2G091054_P01"/>
<proteinExistence type="predicted"/>
<sequence length="204" mass="22001">MARLFLACMLVLLLGIATAARTTADDPPAGDCDQDLQDLMSSCQQYVHFPADPKIPPSPACCSVVQRVNIPCLCSKVTPTVEALICMDKVVYVASYCKRPLQPGSTCGTMFAIGSHADGDCENDLQSLISDCKTYVMFPANPKVPPSDACCGVIKKANVSCLCSKVTKETEKVVCMEKVVYVAEQCKRPFEHGFQCGSYKVPAN</sequence>
<dbReference type="CDD" id="cd04660">
    <property type="entry name" value="nsLTP_like"/>
    <property type="match status" value="2"/>
</dbReference>
<dbReference type="IntAct" id="A0A1D6G9W0">
    <property type="interactions" value="5"/>
</dbReference>
<organism evidence="2">
    <name type="scientific">Zea mays</name>
    <name type="common">Maize</name>
    <dbReference type="NCBI Taxonomy" id="4577"/>
    <lineage>
        <taxon>Eukaryota</taxon>
        <taxon>Viridiplantae</taxon>
        <taxon>Streptophyta</taxon>
        <taxon>Embryophyta</taxon>
        <taxon>Tracheophyta</taxon>
        <taxon>Spermatophyta</taxon>
        <taxon>Magnoliopsida</taxon>
        <taxon>Liliopsida</taxon>
        <taxon>Poales</taxon>
        <taxon>Poaceae</taxon>
        <taxon>PACMAD clade</taxon>
        <taxon>Panicoideae</taxon>
        <taxon>Andropogonodae</taxon>
        <taxon>Andropogoneae</taxon>
        <taxon>Tripsacinae</taxon>
        <taxon>Zea</taxon>
    </lineage>
</organism>
<accession>A0A1D6G9W0</accession>
<dbReference type="PANTHER" id="PTHR33286">
    <property type="entry name" value="BIFUNCTIONAL INHIBITOR/LIPID-TRANSFER PROTEIN/SEED STORAGE 2S ALBUMIN SUPERFAMILY PROTEIN"/>
    <property type="match status" value="1"/>
</dbReference>
<protein>
    <submittedName>
        <fullName evidence="2">Bifunctional inhibitor/lipid-transfer protein/seed storage 2S albumin superfamily protein</fullName>
    </submittedName>
</protein>
<evidence type="ECO:0000259" key="1">
    <source>
        <dbReference type="SMART" id="SM00499"/>
    </source>
</evidence>